<evidence type="ECO:0000313" key="3">
    <source>
        <dbReference type="Proteomes" id="UP001379533"/>
    </source>
</evidence>
<gene>
    <name evidence="2" type="ORF">LZC95_33470</name>
</gene>
<proteinExistence type="predicted"/>
<dbReference type="Gene3D" id="3.60.20.10">
    <property type="entry name" value="Glutamine Phosphoribosylpyrophosphate, subunit 1, domain 1"/>
    <property type="match status" value="1"/>
</dbReference>
<sequence>MSLIGLVSKTSVFARASGSKNGWNFAVQEEARDRWAVSGACAGGVLAVGRGGGEWTVSSDDVRHSSFPASAVTGHVVIAATNAPDGEIRMMRSSPWLFVYEGSITDTEALCGALDVMWFVRRSSLRAPSELIFRHIMAYLPAIETPSMRGAAMACITEDLHRVRSLGTLSFLCSNGSSLYAYASGRALAFSNDADAMWVGSPGTVSPEPTVEQLPDGVFLALTAPGRIVRDVLGSSAH</sequence>
<dbReference type="InterPro" id="IPR029055">
    <property type="entry name" value="Ntn_hydrolases_N"/>
</dbReference>
<reference evidence="2 3" key="1">
    <citation type="submission" date="2021-12" db="EMBL/GenBank/DDBJ databases">
        <title>Discovery of the Pendulisporaceae a myxobacterial family with distinct sporulation behavior and unique specialized metabolism.</title>
        <authorList>
            <person name="Garcia R."/>
            <person name="Popoff A."/>
            <person name="Bader C.D."/>
            <person name="Loehr J."/>
            <person name="Walesch S."/>
            <person name="Walt C."/>
            <person name="Boldt J."/>
            <person name="Bunk B."/>
            <person name="Haeckl F.J.F.P.J."/>
            <person name="Gunesch A.P."/>
            <person name="Birkelbach J."/>
            <person name="Nuebel U."/>
            <person name="Pietschmann T."/>
            <person name="Bach T."/>
            <person name="Mueller R."/>
        </authorList>
    </citation>
    <scope>NUCLEOTIDE SEQUENCE [LARGE SCALE GENOMIC DNA]</scope>
    <source>
        <strain evidence="2 3">MSr12523</strain>
    </source>
</reference>
<organism evidence="2 3">
    <name type="scientific">Pendulispora brunnea</name>
    <dbReference type="NCBI Taxonomy" id="2905690"/>
    <lineage>
        <taxon>Bacteria</taxon>
        <taxon>Pseudomonadati</taxon>
        <taxon>Myxococcota</taxon>
        <taxon>Myxococcia</taxon>
        <taxon>Myxococcales</taxon>
        <taxon>Sorangiineae</taxon>
        <taxon>Pendulisporaceae</taxon>
        <taxon>Pendulispora</taxon>
    </lineage>
</organism>
<protein>
    <submittedName>
        <fullName evidence="2">Class II glutamine amidotransferase</fullName>
    </submittedName>
</protein>
<name>A0ABZ2JXX6_9BACT</name>
<dbReference type="RefSeq" id="WP_394841973.1">
    <property type="nucleotide sequence ID" value="NZ_CP089982.1"/>
</dbReference>
<keyword evidence="3" id="KW-1185">Reference proteome</keyword>
<evidence type="ECO:0000313" key="2">
    <source>
        <dbReference type="EMBL" id="WXA91353.1"/>
    </source>
</evidence>
<accession>A0ABZ2JXX6</accession>
<keyword evidence="1 2" id="KW-0315">Glutamine amidotransferase</keyword>
<dbReference type="Proteomes" id="UP001379533">
    <property type="component" value="Chromosome"/>
</dbReference>
<dbReference type="InterPro" id="IPR026869">
    <property type="entry name" value="EgtC-like"/>
</dbReference>
<evidence type="ECO:0000256" key="1">
    <source>
        <dbReference type="ARBA" id="ARBA00022962"/>
    </source>
</evidence>
<dbReference type="EMBL" id="CP089982">
    <property type="protein sequence ID" value="WXA91353.1"/>
    <property type="molecule type" value="Genomic_DNA"/>
</dbReference>
<dbReference type="Pfam" id="PF13230">
    <property type="entry name" value="GATase_4"/>
    <property type="match status" value="1"/>
</dbReference>